<dbReference type="Proteomes" id="UP000178017">
    <property type="component" value="Unassembled WGS sequence"/>
</dbReference>
<dbReference type="Gene3D" id="3.90.79.10">
    <property type="entry name" value="Nucleoside Triphosphate Pyrophosphohydrolase"/>
    <property type="match status" value="1"/>
</dbReference>
<dbReference type="SUPFAM" id="SSF55811">
    <property type="entry name" value="Nudix"/>
    <property type="match status" value="1"/>
</dbReference>
<dbReference type="PROSITE" id="PS51462">
    <property type="entry name" value="NUDIX"/>
    <property type="match status" value="1"/>
</dbReference>
<dbReference type="AlphaFoldDB" id="A0A1F5MKK4"/>
<dbReference type="InterPro" id="IPR020476">
    <property type="entry name" value="Nudix_hydrolase"/>
</dbReference>
<comment type="cofactor">
    <cofactor evidence="1">
        <name>Mg(2+)</name>
        <dbReference type="ChEBI" id="CHEBI:18420"/>
    </cofactor>
</comment>
<dbReference type="Pfam" id="PF00293">
    <property type="entry name" value="NUDIX"/>
    <property type="match status" value="1"/>
</dbReference>
<dbReference type="PANTHER" id="PTHR43046">
    <property type="entry name" value="GDP-MANNOSE MANNOSYL HYDROLASE"/>
    <property type="match status" value="1"/>
</dbReference>
<evidence type="ECO:0000313" key="4">
    <source>
        <dbReference type="EMBL" id="OGE65883.1"/>
    </source>
</evidence>
<feature type="domain" description="Nudix hydrolase" evidence="3">
    <location>
        <begin position="5"/>
        <end position="139"/>
    </location>
</feature>
<gene>
    <name evidence="4" type="ORF">A3B49_03785</name>
</gene>
<dbReference type="InterPro" id="IPR000086">
    <property type="entry name" value="NUDIX_hydrolase_dom"/>
</dbReference>
<comment type="caution">
    <text evidence="4">The sequence shown here is derived from an EMBL/GenBank/DDBJ whole genome shotgun (WGS) entry which is preliminary data.</text>
</comment>
<reference evidence="4 5" key="1">
    <citation type="journal article" date="2016" name="Nat. Commun.">
        <title>Thousands of microbial genomes shed light on interconnected biogeochemical processes in an aquifer system.</title>
        <authorList>
            <person name="Anantharaman K."/>
            <person name="Brown C.T."/>
            <person name="Hug L.A."/>
            <person name="Sharon I."/>
            <person name="Castelle C.J."/>
            <person name="Probst A.J."/>
            <person name="Thomas B.C."/>
            <person name="Singh A."/>
            <person name="Wilkins M.J."/>
            <person name="Karaoz U."/>
            <person name="Brodie E.L."/>
            <person name="Williams K.H."/>
            <person name="Hubbard S.S."/>
            <person name="Banfield J.F."/>
        </authorList>
    </citation>
    <scope>NUCLEOTIDE SEQUENCE [LARGE SCALE GENOMIC DNA]</scope>
</reference>
<accession>A0A1F5MKK4</accession>
<evidence type="ECO:0000313" key="5">
    <source>
        <dbReference type="Proteomes" id="UP000178017"/>
    </source>
</evidence>
<evidence type="ECO:0000259" key="3">
    <source>
        <dbReference type="PROSITE" id="PS51462"/>
    </source>
</evidence>
<dbReference type="GO" id="GO:0016787">
    <property type="term" value="F:hydrolase activity"/>
    <property type="evidence" value="ECO:0007669"/>
    <property type="project" value="UniProtKB-KW"/>
</dbReference>
<keyword evidence="2" id="KW-0378">Hydrolase</keyword>
<name>A0A1F5MKK4_9BACT</name>
<evidence type="ECO:0000256" key="1">
    <source>
        <dbReference type="ARBA" id="ARBA00001946"/>
    </source>
</evidence>
<organism evidence="4 5">
    <name type="scientific">Candidatus Daviesbacteria bacterium RIFCSPLOWO2_01_FULL_40_24</name>
    <dbReference type="NCBI Taxonomy" id="1797787"/>
    <lineage>
        <taxon>Bacteria</taxon>
        <taxon>Candidatus Daviesiibacteriota</taxon>
    </lineage>
</organism>
<dbReference type="InterPro" id="IPR015797">
    <property type="entry name" value="NUDIX_hydrolase-like_dom_sf"/>
</dbReference>
<dbReference type="EMBL" id="MFDO01000002">
    <property type="protein sequence ID" value="OGE65883.1"/>
    <property type="molecule type" value="Genomic_DNA"/>
</dbReference>
<proteinExistence type="predicted"/>
<evidence type="ECO:0000256" key="2">
    <source>
        <dbReference type="ARBA" id="ARBA00022801"/>
    </source>
</evidence>
<dbReference type="PANTHER" id="PTHR43046:SF14">
    <property type="entry name" value="MUTT_NUDIX FAMILY PROTEIN"/>
    <property type="match status" value="1"/>
</dbReference>
<dbReference type="PRINTS" id="PR00502">
    <property type="entry name" value="NUDIXFAMILY"/>
</dbReference>
<protein>
    <recommendedName>
        <fullName evidence="3">Nudix hydrolase domain-containing protein</fullName>
    </recommendedName>
</protein>
<sequence length="148" mass="17371">MKQNKQIVIISGCLINYGKFLMVQRDEEECPKAHLKWEFPGGKVDFGETPEESLTREFLEETGRVIKIKELLPFSQTAYWDYDWGTQQTLCFCYLCELINDGEPKGRDHHVKDIRWFTFDEVKSLPSLPGTVKFLNLAQERFMGREDQ</sequence>